<dbReference type="PANTHER" id="PTHR12143:SF43">
    <property type="entry name" value="PUTATIVE-RELATED"/>
    <property type="match status" value="1"/>
</dbReference>
<dbReference type="InterPro" id="IPR014718">
    <property type="entry name" value="GH-type_carb-bd"/>
</dbReference>
<dbReference type="InterPro" id="IPR008928">
    <property type="entry name" value="6-hairpin_glycosidase_sf"/>
</dbReference>
<protein>
    <submittedName>
        <fullName evidence="7">Glycoside hydrolase family 92 protein</fullName>
    </submittedName>
</protein>
<dbReference type="GO" id="GO:0005829">
    <property type="term" value="C:cytosol"/>
    <property type="evidence" value="ECO:0007669"/>
    <property type="project" value="TreeGrafter"/>
</dbReference>
<evidence type="ECO:0000256" key="2">
    <source>
        <dbReference type="ARBA" id="ARBA00011245"/>
    </source>
</evidence>
<reference evidence="7 8" key="1">
    <citation type="submission" date="2019-09" db="EMBL/GenBank/DDBJ databases">
        <title>Draft genome sequence of Ginsengibacter sp. BR5-29.</title>
        <authorList>
            <person name="Im W.-T."/>
        </authorList>
    </citation>
    <scope>NUCLEOTIDE SEQUENCE [LARGE SCALE GENOMIC DNA]</scope>
    <source>
        <strain evidence="7 8">BR5-29</strain>
    </source>
</reference>
<dbReference type="InterPro" id="IPR041371">
    <property type="entry name" value="GH92_N"/>
</dbReference>
<keyword evidence="3" id="KW-0106">Calcium</keyword>
<dbReference type="FunFam" id="1.20.1050.60:FF:000001">
    <property type="entry name" value="Putative alpha-1,2-mannosidase"/>
    <property type="match status" value="1"/>
</dbReference>
<dbReference type="Gene3D" id="1.20.1610.10">
    <property type="entry name" value="alpha-1,2-mannosidases domains"/>
    <property type="match status" value="1"/>
</dbReference>
<feature type="domain" description="Glycosyl hydrolase family 92 N-terminal" evidence="6">
    <location>
        <begin position="31"/>
        <end position="258"/>
    </location>
</feature>
<evidence type="ECO:0000313" key="8">
    <source>
        <dbReference type="Proteomes" id="UP000326903"/>
    </source>
</evidence>
<dbReference type="FunFam" id="1.20.1610.10:FF:000001">
    <property type="entry name" value="Putative alpha-1,2-mannosidase"/>
    <property type="match status" value="1"/>
</dbReference>
<organism evidence="7 8">
    <name type="scientific">Ginsengibacter hankyongi</name>
    <dbReference type="NCBI Taxonomy" id="2607284"/>
    <lineage>
        <taxon>Bacteria</taxon>
        <taxon>Pseudomonadati</taxon>
        <taxon>Bacteroidota</taxon>
        <taxon>Chitinophagia</taxon>
        <taxon>Chitinophagales</taxon>
        <taxon>Chitinophagaceae</taxon>
        <taxon>Ginsengibacter</taxon>
    </lineage>
</organism>
<dbReference type="Gene3D" id="1.20.1050.60">
    <property type="entry name" value="alpha-1,2-mannosidase"/>
    <property type="match status" value="1"/>
</dbReference>
<dbReference type="Pfam" id="PF07971">
    <property type="entry name" value="Glyco_hydro_92"/>
    <property type="match status" value="1"/>
</dbReference>
<dbReference type="Gene3D" id="2.70.98.10">
    <property type="match status" value="1"/>
</dbReference>
<dbReference type="Gene3D" id="3.30.2080.10">
    <property type="entry name" value="GH92 mannosidase domain"/>
    <property type="match status" value="1"/>
</dbReference>
<dbReference type="InterPro" id="IPR012939">
    <property type="entry name" value="Glyco_hydro_92"/>
</dbReference>
<evidence type="ECO:0000259" key="5">
    <source>
        <dbReference type="Pfam" id="PF07971"/>
    </source>
</evidence>
<dbReference type="EMBL" id="VYQF01000001">
    <property type="protein sequence ID" value="KAA9041200.1"/>
    <property type="molecule type" value="Genomic_DNA"/>
</dbReference>
<name>A0A5J5IJH1_9BACT</name>
<dbReference type="GO" id="GO:0000224">
    <property type="term" value="F:peptide-N4-(N-acetyl-beta-glucosaminyl)asparagine amidase activity"/>
    <property type="evidence" value="ECO:0007669"/>
    <property type="project" value="TreeGrafter"/>
</dbReference>
<dbReference type="GO" id="GO:0030246">
    <property type="term" value="F:carbohydrate binding"/>
    <property type="evidence" value="ECO:0007669"/>
    <property type="project" value="InterPro"/>
</dbReference>
<accession>A0A5J5IJH1</accession>
<gene>
    <name evidence="7" type="ORF">FW778_03965</name>
</gene>
<comment type="subunit">
    <text evidence="2">Monomer.</text>
</comment>
<dbReference type="NCBIfam" id="TIGR01180">
    <property type="entry name" value="aman2_put"/>
    <property type="match status" value="1"/>
</dbReference>
<dbReference type="GO" id="GO:0006516">
    <property type="term" value="P:glycoprotein catabolic process"/>
    <property type="evidence" value="ECO:0007669"/>
    <property type="project" value="TreeGrafter"/>
</dbReference>
<evidence type="ECO:0000256" key="3">
    <source>
        <dbReference type="ARBA" id="ARBA00022837"/>
    </source>
</evidence>
<evidence type="ECO:0000256" key="1">
    <source>
        <dbReference type="ARBA" id="ARBA00001913"/>
    </source>
</evidence>
<dbReference type="FunFam" id="3.30.2080.10:FF:000001">
    <property type="entry name" value="Alpha-1,2-mannosidase subfamily"/>
    <property type="match status" value="1"/>
</dbReference>
<dbReference type="GO" id="GO:0005975">
    <property type="term" value="P:carbohydrate metabolic process"/>
    <property type="evidence" value="ECO:0007669"/>
    <property type="project" value="InterPro"/>
</dbReference>
<dbReference type="Pfam" id="PF17678">
    <property type="entry name" value="Glyco_hydro_92N"/>
    <property type="match status" value="1"/>
</dbReference>
<feature type="signal peptide" evidence="4">
    <location>
        <begin position="1"/>
        <end position="21"/>
    </location>
</feature>
<dbReference type="Proteomes" id="UP000326903">
    <property type="component" value="Unassembled WGS sequence"/>
</dbReference>
<keyword evidence="4" id="KW-0732">Signal</keyword>
<dbReference type="InterPro" id="IPR005887">
    <property type="entry name" value="GH92_a_mannosidase_put"/>
</dbReference>
<evidence type="ECO:0000313" key="7">
    <source>
        <dbReference type="EMBL" id="KAA9041200.1"/>
    </source>
</evidence>
<sequence length="765" mass="87950">MRGLKLFLIGCFVLCRFLLQAQKDFTKYALPLVSTQNEYQFSNGNVYPCIGLPFAMNHWSPQTALNGERWQYSYNAHQITGLKETHQPSPWVGDYGQLSLLPTVGEKKFLEKDRQSWFSHKTEIAAPDYYKVYLADYNVTAELAPSERGCMMQFIFPETSEANVVIDAFDQESFVKVIPGENEIIGYTTQHSGGKKLLPGNFKNFFIIKFDKPFKNYSTWLDTSFVGDVKEVKGKRTGVVVTFNTTANEKVIARIASSFISQGQAQLNLSREIGNKTFKQVKEKGKQAWNKYLSKFVVEDNRLDDLDHVRMFYTALYRMLLYPREFFEYDTRGRIMHYSPYNGKVLPGRMYTDNGFWDTFRAEHPFFTLFLPGVSKHILEGLANTYKESGWLPEWASPGHIKVMIGSNSASIIASAYLNGIKDVDINTLWNATYKNAYHVHPVLSSVGRAGVMEYNKLGYVPYDVINESAARTLEYAYDDFCMYKLAQSLHKSPDIIATFRKRAFNYKNLFYPKYNLMAGRHSNGNFRSDFNPFSWGGDFTEGNSWQYSWSVMQDPSGLAKLMGGRKIFVEMLDSVFKMPPVFDYKNYGKVIHEMREMQTIGFGQYAHGNEPIQHMIYLYDWAGQPWKSQYWARQVMDRLYQPTADGYCGDEDNGQTSAWYVFSALGFYPVCPVIGEFAIGSPLFRKVKIRLPNGKTLIINANKNNEENVYLKSISVNKIIWDKNYFTRGQLQQGGIVNFQMTSKPNQLKGTKEKDFPFSLSNEK</sequence>
<evidence type="ECO:0000256" key="4">
    <source>
        <dbReference type="SAM" id="SignalP"/>
    </source>
</evidence>
<comment type="cofactor">
    <cofactor evidence="1">
        <name>Ca(2+)</name>
        <dbReference type="ChEBI" id="CHEBI:29108"/>
    </cofactor>
</comment>
<feature type="domain" description="Glycosyl hydrolase family 92" evidence="5">
    <location>
        <begin position="264"/>
        <end position="743"/>
    </location>
</feature>
<keyword evidence="8" id="KW-1185">Reference proteome</keyword>
<dbReference type="AlphaFoldDB" id="A0A5J5IJH1"/>
<dbReference type="PANTHER" id="PTHR12143">
    <property type="entry name" value="PEPTIDE N-GLYCANASE PNGASE -RELATED"/>
    <property type="match status" value="1"/>
</dbReference>
<proteinExistence type="predicted"/>
<dbReference type="SUPFAM" id="SSF48208">
    <property type="entry name" value="Six-hairpin glycosidases"/>
    <property type="match status" value="1"/>
</dbReference>
<keyword evidence="7" id="KW-0378">Hydrolase</keyword>
<evidence type="ECO:0000259" key="6">
    <source>
        <dbReference type="Pfam" id="PF17678"/>
    </source>
</evidence>
<feature type="chain" id="PRO_5023873259" evidence="4">
    <location>
        <begin position="22"/>
        <end position="765"/>
    </location>
</feature>
<dbReference type="RefSeq" id="WP_150413289.1">
    <property type="nucleotide sequence ID" value="NZ_VYQF01000001.1"/>
</dbReference>
<dbReference type="InterPro" id="IPR050883">
    <property type="entry name" value="PNGase"/>
</dbReference>
<comment type="caution">
    <text evidence="7">The sequence shown here is derived from an EMBL/GenBank/DDBJ whole genome shotgun (WGS) entry which is preliminary data.</text>
</comment>